<dbReference type="Pfam" id="PF01032">
    <property type="entry name" value="FecCD"/>
    <property type="match status" value="1"/>
</dbReference>
<keyword evidence="6 8" id="KW-1133">Transmembrane helix</keyword>
<evidence type="ECO:0000256" key="2">
    <source>
        <dbReference type="ARBA" id="ARBA00007935"/>
    </source>
</evidence>
<evidence type="ECO:0000256" key="3">
    <source>
        <dbReference type="ARBA" id="ARBA00022448"/>
    </source>
</evidence>
<evidence type="ECO:0000256" key="8">
    <source>
        <dbReference type="SAM" id="Phobius"/>
    </source>
</evidence>
<feature type="transmembrane region" description="Helical" evidence="8">
    <location>
        <begin position="45"/>
        <end position="63"/>
    </location>
</feature>
<protein>
    <submittedName>
        <fullName evidence="9">FecCD transport family protein</fullName>
    </submittedName>
</protein>
<evidence type="ECO:0000313" key="9">
    <source>
        <dbReference type="EMBL" id="CDR27976.1"/>
    </source>
</evidence>
<organism evidence="9 10">
    <name type="scientific">Staphylococcus schweitzeri</name>
    <dbReference type="NCBI Taxonomy" id="1654388"/>
    <lineage>
        <taxon>Bacteria</taxon>
        <taxon>Bacillati</taxon>
        <taxon>Bacillota</taxon>
        <taxon>Bacilli</taxon>
        <taxon>Bacillales</taxon>
        <taxon>Staphylococcaceae</taxon>
        <taxon>Staphylococcus</taxon>
    </lineage>
</organism>
<dbReference type="PANTHER" id="PTHR30472:SF25">
    <property type="entry name" value="ABC TRANSPORTER PERMEASE PROTEIN MJ0876-RELATED"/>
    <property type="match status" value="1"/>
</dbReference>
<evidence type="ECO:0000313" key="10">
    <source>
        <dbReference type="Proteomes" id="UP000044616"/>
    </source>
</evidence>
<dbReference type="CDD" id="cd06550">
    <property type="entry name" value="TM_ABC_iron-siderophores_like"/>
    <property type="match status" value="1"/>
</dbReference>
<feature type="transmembrane region" description="Helical" evidence="8">
    <location>
        <begin position="75"/>
        <end position="93"/>
    </location>
</feature>
<feature type="transmembrane region" description="Helical" evidence="8">
    <location>
        <begin position="128"/>
        <end position="152"/>
    </location>
</feature>
<dbReference type="PANTHER" id="PTHR30472">
    <property type="entry name" value="FERRIC ENTEROBACTIN TRANSPORT SYSTEM PERMEASE PROTEIN"/>
    <property type="match status" value="1"/>
</dbReference>
<dbReference type="AlphaFoldDB" id="A0A077UHT9"/>
<feature type="transmembrane region" description="Helical" evidence="8">
    <location>
        <begin position="217"/>
        <end position="242"/>
    </location>
</feature>
<evidence type="ECO:0000256" key="7">
    <source>
        <dbReference type="ARBA" id="ARBA00023136"/>
    </source>
</evidence>
<evidence type="ECO:0000256" key="4">
    <source>
        <dbReference type="ARBA" id="ARBA00022475"/>
    </source>
</evidence>
<name>A0A077UHT9_9STAP</name>
<dbReference type="SUPFAM" id="SSF81345">
    <property type="entry name" value="ABC transporter involved in vitamin B12 uptake, BtuC"/>
    <property type="match status" value="1"/>
</dbReference>
<evidence type="ECO:0000256" key="5">
    <source>
        <dbReference type="ARBA" id="ARBA00022692"/>
    </source>
</evidence>
<feature type="transmembrane region" description="Helical" evidence="8">
    <location>
        <begin position="6"/>
        <end position="24"/>
    </location>
</feature>
<dbReference type="RefSeq" id="WP_047530244.1">
    <property type="nucleotide sequence ID" value="NZ_CCEH01000007.1"/>
</dbReference>
<keyword evidence="7 8" id="KW-0472">Membrane</keyword>
<dbReference type="InterPro" id="IPR000522">
    <property type="entry name" value="ABC_transptr_permease_BtuC"/>
</dbReference>
<keyword evidence="5 8" id="KW-0812">Transmembrane</keyword>
<dbReference type="GO" id="GO:0033214">
    <property type="term" value="P:siderophore-iron import into cell"/>
    <property type="evidence" value="ECO:0007669"/>
    <property type="project" value="TreeGrafter"/>
</dbReference>
<gene>
    <name evidence="9" type="ORF">ERS140147_01094</name>
</gene>
<sequence length="316" mass="34826">MTFYKTILSWIVILIVTSGIYLFWQLGNINDPFNQSILMNVRLPRLVEALLTGMILTVSGLIFQTVLNNALADSFTLGLASGATFGSGLALFLRLTALWIPIFSVVFSFMTLFIVLFITSILSRGYPIRILILCGLMIGALFNSLLYFLILLKPRQLNTIANYLFGGFGDAEYSNVSVITIVFIVGLCGIILILNQLKLLQLGELKSQSLGLNVQSITFIALCLASMMTAINVAYVGIIGFIGMIIPQLIRKWQWRQTLGRQLTLNSIIGGQTMVIADFIGSHLLSPIQIPASIIIALIGIPVLFYMLISQSKQLH</sequence>
<feature type="transmembrane region" description="Helical" evidence="8">
    <location>
        <begin position="173"/>
        <end position="197"/>
    </location>
</feature>
<dbReference type="Gene3D" id="1.10.3470.10">
    <property type="entry name" value="ABC transporter involved in vitamin B12 uptake, BtuC"/>
    <property type="match status" value="1"/>
</dbReference>
<dbReference type="EMBL" id="CCEH01000007">
    <property type="protein sequence ID" value="CDR27976.1"/>
    <property type="molecule type" value="Genomic_DNA"/>
</dbReference>
<reference evidence="9 10" key="1">
    <citation type="submission" date="2014-05" db="EMBL/GenBank/DDBJ databases">
        <authorList>
            <person name="Aslett A.Martin."/>
            <person name="De Silva Nishadi"/>
        </authorList>
    </citation>
    <scope>NUCLEOTIDE SEQUENCE [LARGE SCALE GENOMIC DNA]</scope>
</reference>
<dbReference type="GO" id="GO:0005886">
    <property type="term" value="C:plasma membrane"/>
    <property type="evidence" value="ECO:0007669"/>
    <property type="project" value="UniProtKB-SubCell"/>
</dbReference>
<dbReference type="InterPro" id="IPR037294">
    <property type="entry name" value="ABC_BtuC-like"/>
</dbReference>
<dbReference type="Proteomes" id="UP000044616">
    <property type="component" value="Unassembled WGS sequence"/>
</dbReference>
<evidence type="ECO:0000256" key="6">
    <source>
        <dbReference type="ARBA" id="ARBA00022989"/>
    </source>
</evidence>
<keyword evidence="4" id="KW-1003">Cell membrane</keyword>
<feature type="transmembrane region" description="Helical" evidence="8">
    <location>
        <begin position="290"/>
        <end position="309"/>
    </location>
</feature>
<proteinExistence type="inferred from homology"/>
<evidence type="ECO:0000256" key="1">
    <source>
        <dbReference type="ARBA" id="ARBA00004651"/>
    </source>
</evidence>
<keyword evidence="3" id="KW-0813">Transport</keyword>
<comment type="similarity">
    <text evidence="2">Belongs to the binding-protein-dependent transport system permease family. FecCD subfamily.</text>
</comment>
<comment type="subcellular location">
    <subcellularLocation>
        <location evidence="1">Cell membrane</location>
        <topology evidence="1">Multi-pass membrane protein</topology>
    </subcellularLocation>
</comment>
<accession>A0A077UHT9</accession>
<feature type="transmembrane region" description="Helical" evidence="8">
    <location>
        <begin position="100"/>
        <end position="122"/>
    </location>
</feature>
<dbReference type="GO" id="GO:0022857">
    <property type="term" value="F:transmembrane transporter activity"/>
    <property type="evidence" value="ECO:0007669"/>
    <property type="project" value="InterPro"/>
</dbReference>